<dbReference type="EMBL" id="CAJZAF010000028">
    <property type="protein sequence ID" value="CAG9180983.1"/>
    <property type="molecule type" value="Genomic_DNA"/>
</dbReference>
<keyword evidence="2" id="KW-1185">Reference proteome</keyword>
<comment type="caution">
    <text evidence="1">The sequence shown here is derived from an EMBL/GenBank/DDBJ whole genome shotgun (WGS) entry which is preliminary data.</text>
</comment>
<reference evidence="1 2" key="1">
    <citation type="submission" date="2021-08" db="EMBL/GenBank/DDBJ databases">
        <authorList>
            <person name="Peeters C."/>
        </authorList>
    </citation>
    <scope>NUCLEOTIDE SEQUENCE [LARGE SCALE GENOMIC DNA]</scope>
    <source>
        <strain evidence="1 2">LMG 23994</strain>
    </source>
</reference>
<accession>A0ABN7Z6X2</accession>
<dbReference type="RefSeq" id="WP_224006181.1">
    <property type="nucleotide sequence ID" value="NZ_CAJZAF010000028.1"/>
</dbReference>
<sequence length="98" mass="10697">MIRFASGGTLALTNLPDGHLASVFWRAPPGGEVRLDSAGTGSWHLSENGRYYCVMVGWKILTQSRPTSFCRSVVQADDGGFILRSDNGCPDWRLLPAK</sequence>
<organism evidence="1 2">
    <name type="scientific">Cupriavidus pinatubonensis</name>
    <dbReference type="NCBI Taxonomy" id="248026"/>
    <lineage>
        <taxon>Bacteria</taxon>
        <taxon>Pseudomonadati</taxon>
        <taxon>Pseudomonadota</taxon>
        <taxon>Betaproteobacteria</taxon>
        <taxon>Burkholderiales</taxon>
        <taxon>Burkholderiaceae</taxon>
        <taxon>Cupriavidus</taxon>
    </lineage>
</organism>
<evidence type="ECO:0000313" key="2">
    <source>
        <dbReference type="Proteomes" id="UP000701702"/>
    </source>
</evidence>
<protein>
    <submittedName>
        <fullName evidence="1">Uncharacterized protein</fullName>
    </submittedName>
</protein>
<proteinExistence type="predicted"/>
<gene>
    <name evidence="1" type="ORF">LMG23994_04542</name>
</gene>
<dbReference type="Proteomes" id="UP000701702">
    <property type="component" value="Unassembled WGS sequence"/>
</dbReference>
<name>A0ABN7Z6X2_9BURK</name>
<evidence type="ECO:0000313" key="1">
    <source>
        <dbReference type="EMBL" id="CAG9180983.1"/>
    </source>
</evidence>